<organism evidence="2 3">
    <name type="scientific">Tritrichomonas musculus</name>
    <dbReference type="NCBI Taxonomy" id="1915356"/>
    <lineage>
        <taxon>Eukaryota</taxon>
        <taxon>Metamonada</taxon>
        <taxon>Parabasalia</taxon>
        <taxon>Tritrichomonadida</taxon>
        <taxon>Tritrichomonadidae</taxon>
        <taxon>Tritrichomonas</taxon>
    </lineage>
</organism>
<evidence type="ECO:0000313" key="2">
    <source>
        <dbReference type="EMBL" id="KAK8896374.1"/>
    </source>
</evidence>
<proteinExistence type="predicted"/>
<gene>
    <name evidence="2" type="ORF">M9Y10_014272</name>
</gene>
<keyword evidence="3" id="KW-1185">Reference proteome</keyword>
<feature type="compositionally biased region" description="Basic and acidic residues" evidence="1">
    <location>
        <begin position="1"/>
        <end position="16"/>
    </location>
</feature>
<feature type="region of interest" description="Disordered" evidence="1">
    <location>
        <begin position="1"/>
        <end position="47"/>
    </location>
</feature>
<sequence length="155" mass="17467">MCKEVDNDTGNSEKRGKVQTRGVKILPASEEPISIPQDNQFMPPKHQTAYNNDEFQIDGSAIEEVSLSNLEASDNHQAVNIQKKENSKESPNTYLSEDTSKRRSKEFSINKNTRKKTYSSSSQNREESYSNGYTSSSYVHYSSNSDEYSSTNSDS</sequence>
<feature type="compositionally biased region" description="Low complexity" evidence="1">
    <location>
        <begin position="118"/>
        <end position="155"/>
    </location>
</feature>
<feature type="compositionally biased region" description="Basic and acidic residues" evidence="1">
    <location>
        <begin position="98"/>
        <end position="108"/>
    </location>
</feature>
<dbReference type="Proteomes" id="UP001470230">
    <property type="component" value="Unassembled WGS sequence"/>
</dbReference>
<comment type="caution">
    <text evidence="2">The sequence shown here is derived from an EMBL/GenBank/DDBJ whole genome shotgun (WGS) entry which is preliminary data.</text>
</comment>
<dbReference type="EMBL" id="JAPFFF010000002">
    <property type="protein sequence ID" value="KAK8896374.1"/>
    <property type="molecule type" value="Genomic_DNA"/>
</dbReference>
<feature type="region of interest" description="Disordered" evidence="1">
    <location>
        <begin position="73"/>
        <end position="155"/>
    </location>
</feature>
<evidence type="ECO:0000256" key="1">
    <source>
        <dbReference type="SAM" id="MobiDB-lite"/>
    </source>
</evidence>
<protein>
    <submittedName>
        <fullName evidence="2">Uncharacterized protein</fullName>
    </submittedName>
</protein>
<reference evidence="2 3" key="1">
    <citation type="submission" date="2024-04" db="EMBL/GenBank/DDBJ databases">
        <title>Tritrichomonas musculus Genome.</title>
        <authorList>
            <person name="Alves-Ferreira E."/>
            <person name="Grigg M."/>
            <person name="Lorenzi H."/>
            <person name="Galac M."/>
        </authorList>
    </citation>
    <scope>NUCLEOTIDE SEQUENCE [LARGE SCALE GENOMIC DNA]</scope>
    <source>
        <strain evidence="2 3">EAF2021</strain>
    </source>
</reference>
<evidence type="ECO:0000313" key="3">
    <source>
        <dbReference type="Proteomes" id="UP001470230"/>
    </source>
</evidence>
<accession>A0ABR2KZ51</accession>
<name>A0ABR2KZ51_9EUKA</name>